<reference evidence="1" key="1">
    <citation type="submission" date="2021-11" db="EMBL/GenBank/DDBJ databases">
        <title>Fusarium solani-melongenae Genome sequencing and assembly.</title>
        <authorList>
            <person name="Xie S."/>
            <person name="Huang L."/>
            <person name="Zhang X."/>
        </authorList>
    </citation>
    <scope>NUCLEOTIDE SEQUENCE</scope>
    <source>
        <strain evidence="1">CRI 24-3</strain>
    </source>
</reference>
<gene>
    <name evidence="1" type="ORF">LCI18_006431</name>
</gene>
<keyword evidence="2" id="KW-1185">Reference proteome</keyword>
<dbReference type="EMBL" id="CP090034">
    <property type="protein sequence ID" value="UPK95496.1"/>
    <property type="molecule type" value="Genomic_DNA"/>
</dbReference>
<evidence type="ECO:0000313" key="2">
    <source>
        <dbReference type="Proteomes" id="UP000830768"/>
    </source>
</evidence>
<evidence type="ECO:0000313" key="1">
    <source>
        <dbReference type="EMBL" id="UPK95496.1"/>
    </source>
</evidence>
<proteinExistence type="predicted"/>
<protein>
    <submittedName>
        <fullName evidence="1">Uncharacterized protein</fullName>
    </submittedName>
</protein>
<name>A0ACD3Z3S5_FUSSC</name>
<accession>A0ACD3Z3S5</accession>
<organism evidence="1 2">
    <name type="scientific">Fusarium solani subsp. cucurbitae</name>
    <name type="common">Neocosmosporum cucurbitae</name>
    <dbReference type="NCBI Taxonomy" id="2747967"/>
    <lineage>
        <taxon>Eukaryota</taxon>
        <taxon>Fungi</taxon>
        <taxon>Dikarya</taxon>
        <taxon>Ascomycota</taxon>
        <taxon>Pezizomycotina</taxon>
        <taxon>Sordariomycetes</taxon>
        <taxon>Hypocreomycetidae</taxon>
        <taxon>Hypocreales</taxon>
        <taxon>Nectriaceae</taxon>
        <taxon>Fusarium</taxon>
        <taxon>Fusarium solani species complex</taxon>
    </lineage>
</organism>
<dbReference type="Proteomes" id="UP000830768">
    <property type="component" value="Chromosome 5"/>
</dbReference>
<sequence>MGNSLQRYSYQPLDKDSVRLVTIKRGSWDSIIECEVDVKKLGQGENRFRALSYVWGDSNIRRTIRLNGYKFEVTVNLFEGLRQIRRSIFEDASLHQLPIWIDAICINQDDKEEKAKQVPEMYRIYNTAEQVLLWLGVMPIPSDFLKPWTYDDRYSWIGFDDKDCPMSEQLRKDALERYVKYIRSPEFPIQVLSRQPTGRARKEQLMHFAVASALRHSTYFQRLWTVQEAVLAKNEPAILVNHHVLRWDEFTHKDRLEPEESETAR</sequence>